<evidence type="ECO:0000313" key="5">
    <source>
        <dbReference type="Proteomes" id="UP001301350"/>
    </source>
</evidence>
<dbReference type="PANTHER" id="PTHR12387:SF0">
    <property type="entry name" value="26S PROTEASOME NON-ATPASE REGULATORY SUBUNIT 8"/>
    <property type="match status" value="1"/>
</dbReference>
<comment type="similarity">
    <text evidence="1">Belongs to the proteasome subunit S14 family.</text>
</comment>
<evidence type="ECO:0000256" key="2">
    <source>
        <dbReference type="ARBA" id="ARBA00022942"/>
    </source>
</evidence>
<feature type="domain" description="PCI" evidence="3">
    <location>
        <begin position="66"/>
        <end position="243"/>
    </location>
</feature>
<dbReference type="GO" id="GO:0005829">
    <property type="term" value="C:cytosol"/>
    <property type="evidence" value="ECO:0007669"/>
    <property type="project" value="TreeGrafter"/>
</dbReference>
<accession>A0AAV9IZL8</accession>
<dbReference type="InterPro" id="IPR033464">
    <property type="entry name" value="CSN8_PSD8_EIF3K"/>
</dbReference>
<dbReference type="InterPro" id="IPR000717">
    <property type="entry name" value="PCI_dom"/>
</dbReference>
<gene>
    <name evidence="4" type="ORF">CDCA_CDCA13G3729</name>
</gene>
<dbReference type="PANTHER" id="PTHR12387">
    <property type="entry name" value="26S PROTEASOME NON-ATPASE REGULATORY SUBUNIT 8"/>
    <property type="match status" value="1"/>
</dbReference>
<evidence type="ECO:0000259" key="3">
    <source>
        <dbReference type="PROSITE" id="PS50250"/>
    </source>
</evidence>
<dbReference type="AlphaFoldDB" id="A0AAV9IZL8"/>
<dbReference type="GO" id="GO:0008541">
    <property type="term" value="C:proteasome regulatory particle, lid subcomplex"/>
    <property type="evidence" value="ECO:0007669"/>
    <property type="project" value="TreeGrafter"/>
</dbReference>
<dbReference type="Pfam" id="PF10075">
    <property type="entry name" value="CSN8_PSD8_EIF3K"/>
    <property type="match status" value="1"/>
</dbReference>
<keyword evidence="2" id="KW-0647">Proteasome</keyword>
<comment type="caution">
    <text evidence="4">The sequence shown here is derived from an EMBL/GenBank/DDBJ whole genome shotgun (WGS) entry which is preliminary data.</text>
</comment>
<dbReference type="GO" id="GO:0005634">
    <property type="term" value="C:nucleus"/>
    <property type="evidence" value="ECO:0007669"/>
    <property type="project" value="TreeGrafter"/>
</dbReference>
<evidence type="ECO:0000256" key="1">
    <source>
        <dbReference type="ARBA" id="ARBA00009627"/>
    </source>
</evidence>
<sequence length="264" mass="29512">MTATSLERRLQQLVERVERGTGAPSPTERQQWTQEVRALKLAVAEGSITDPLQCRTFHEVCVALAVRTRDWTMFERHMAQLAPWYADERLRQSPSPRRDAIIGLNLMRLLAQNRLAEFHMEMELLPVDERSRNPCVQFPVQVEQALVEGSYRRILQLDAPPEWQPFLELLRSTTRAEALSCAAAAYDALPLPYLSEMVGVSAAELSAWLAQTLPPGTFVIEDGVVRFRPPADGEVGDGGGGGAQSASALLQRSMEYAQAWERIV</sequence>
<dbReference type="EMBL" id="JANCYW010000013">
    <property type="protein sequence ID" value="KAK4537704.1"/>
    <property type="molecule type" value="Genomic_DNA"/>
</dbReference>
<dbReference type="Proteomes" id="UP001301350">
    <property type="component" value="Unassembled WGS sequence"/>
</dbReference>
<reference evidence="4 5" key="1">
    <citation type="submission" date="2022-07" db="EMBL/GenBank/DDBJ databases">
        <title>Genome-wide signatures of adaptation to extreme environments.</title>
        <authorList>
            <person name="Cho C.H."/>
            <person name="Yoon H.S."/>
        </authorList>
    </citation>
    <scope>NUCLEOTIDE SEQUENCE [LARGE SCALE GENOMIC DNA]</scope>
    <source>
        <strain evidence="4 5">DBV 063 E5</strain>
    </source>
</reference>
<dbReference type="InterPro" id="IPR006746">
    <property type="entry name" value="26S_Psome_Rpn12"/>
</dbReference>
<proteinExistence type="inferred from homology"/>
<dbReference type="Gene3D" id="1.25.40.990">
    <property type="match status" value="1"/>
</dbReference>
<name>A0AAV9IZL8_CYACA</name>
<organism evidence="4 5">
    <name type="scientific">Cyanidium caldarium</name>
    <name type="common">Red alga</name>
    <dbReference type="NCBI Taxonomy" id="2771"/>
    <lineage>
        <taxon>Eukaryota</taxon>
        <taxon>Rhodophyta</taxon>
        <taxon>Bangiophyceae</taxon>
        <taxon>Cyanidiales</taxon>
        <taxon>Cyanidiaceae</taxon>
        <taxon>Cyanidium</taxon>
    </lineage>
</organism>
<dbReference type="PROSITE" id="PS50250">
    <property type="entry name" value="PCI"/>
    <property type="match status" value="1"/>
</dbReference>
<dbReference type="GO" id="GO:0043161">
    <property type="term" value="P:proteasome-mediated ubiquitin-dependent protein catabolic process"/>
    <property type="evidence" value="ECO:0007669"/>
    <property type="project" value="TreeGrafter"/>
</dbReference>
<keyword evidence="5" id="KW-1185">Reference proteome</keyword>
<protein>
    <recommendedName>
        <fullName evidence="3">PCI domain-containing protein</fullName>
    </recommendedName>
</protein>
<evidence type="ECO:0000313" key="4">
    <source>
        <dbReference type="EMBL" id="KAK4537704.1"/>
    </source>
</evidence>